<organism evidence="1 2">
    <name type="scientific">Naganishia cerealis</name>
    <dbReference type="NCBI Taxonomy" id="610337"/>
    <lineage>
        <taxon>Eukaryota</taxon>
        <taxon>Fungi</taxon>
        <taxon>Dikarya</taxon>
        <taxon>Basidiomycota</taxon>
        <taxon>Agaricomycotina</taxon>
        <taxon>Tremellomycetes</taxon>
        <taxon>Filobasidiales</taxon>
        <taxon>Filobasidiaceae</taxon>
        <taxon>Naganishia</taxon>
    </lineage>
</organism>
<sequence>MSDEKLRTLEARFPQFEKSVLKEIYDACGGSLNQVLELLSGSAPKRKKTGLGKYQTSITSIFGGEHTEKRKPNVTVQNKAIQLYTPEDVTAHLGPYVSLHRNFLPVDLSNLILEFLMSKRDRLAPNKFFLFDNWCVANHSLGLFHDRKYKDEKYQQLIYNGKSHTKINQFDEELSRAATFVNEFINEKIIPSSTPLPFQSKEKWTCDVCVVNYYEHMSNNLDWHSDRLSHIGPHNYIASISLGATREFRIRKNYSPSQLYAIQVPHNSLVIMHPGCQEEYRHSVNALRASIQLHPISGNGRFNLTFRHYREDIIQNIPKCKCDMAMTLRRSFKTVEARGKYFWTCENKYQNKDCGTFYWANFNNLEGKLIAEDDKDVSIWYSEHDVEKVTFVKQESAVQENLVKIVKSENQL</sequence>
<evidence type="ECO:0000313" key="1">
    <source>
        <dbReference type="EMBL" id="KAJ9099624.1"/>
    </source>
</evidence>
<reference evidence="1" key="1">
    <citation type="submission" date="2023-04" db="EMBL/GenBank/DDBJ databases">
        <title>Draft Genome sequencing of Naganishia species isolated from polar environments using Oxford Nanopore Technology.</title>
        <authorList>
            <person name="Leo P."/>
            <person name="Venkateswaran K."/>
        </authorList>
    </citation>
    <scope>NUCLEOTIDE SEQUENCE</scope>
    <source>
        <strain evidence="1">MNA-CCFEE 5261</strain>
    </source>
</reference>
<comment type="caution">
    <text evidence="1">The sequence shown here is derived from an EMBL/GenBank/DDBJ whole genome shotgun (WGS) entry which is preliminary data.</text>
</comment>
<dbReference type="Proteomes" id="UP001241377">
    <property type="component" value="Unassembled WGS sequence"/>
</dbReference>
<proteinExistence type="predicted"/>
<protein>
    <submittedName>
        <fullName evidence="1">Uncharacterized protein</fullName>
    </submittedName>
</protein>
<keyword evidence="2" id="KW-1185">Reference proteome</keyword>
<evidence type="ECO:0000313" key="2">
    <source>
        <dbReference type="Proteomes" id="UP001241377"/>
    </source>
</evidence>
<dbReference type="EMBL" id="JASBWR010000068">
    <property type="protein sequence ID" value="KAJ9099624.1"/>
    <property type="molecule type" value="Genomic_DNA"/>
</dbReference>
<accession>A0ACC2VJN0</accession>
<gene>
    <name evidence="1" type="ORF">QFC19_005862</name>
</gene>
<name>A0ACC2VJN0_9TREE</name>